<evidence type="ECO:0000256" key="1">
    <source>
        <dbReference type="SAM" id="MobiDB-lite"/>
    </source>
</evidence>
<feature type="region of interest" description="Disordered" evidence="1">
    <location>
        <begin position="194"/>
        <end position="224"/>
    </location>
</feature>
<feature type="region of interest" description="Disordered" evidence="1">
    <location>
        <begin position="419"/>
        <end position="440"/>
    </location>
</feature>
<evidence type="ECO:0000313" key="2">
    <source>
        <dbReference type="EMBL" id="KAG0145784.1"/>
    </source>
</evidence>
<feature type="region of interest" description="Disordered" evidence="1">
    <location>
        <begin position="1"/>
        <end position="44"/>
    </location>
</feature>
<reference evidence="2" key="1">
    <citation type="submission" date="2013-11" db="EMBL/GenBank/DDBJ databases">
        <title>Genome sequence of the fusiform rust pathogen reveals effectors for host alternation and coevolution with pine.</title>
        <authorList>
            <consortium name="DOE Joint Genome Institute"/>
            <person name="Smith K."/>
            <person name="Pendleton A."/>
            <person name="Kubisiak T."/>
            <person name="Anderson C."/>
            <person name="Salamov A."/>
            <person name="Aerts A."/>
            <person name="Riley R."/>
            <person name="Clum A."/>
            <person name="Lindquist E."/>
            <person name="Ence D."/>
            <person name="Campbell M."/>
            <person name="Kronenberg Z."/>
            <person name="Feau N."/>
            <person name="Dhillon B."/>
            <person name="Hamelin R."/>
            <person name="Burleigh J."/>
            <person name="Smith J."/>
            <person name="Yandell M."/>
            <person name="Nelson C."/>
            <person name="Grigoriev I."/>
            <person name="Davis J."/>
        </authorList>
    </citation>
    <scope>NUCLEOTIDE SEQUENCE</scope>
    <source>
        <strain evidence="2">G11</strain>
    </source>
</reference>
<feature type="compositionally biased region" description="Basic residues" evidence="1">
    <location>
        <begin position="165"/>
        <end position="174"/>
    </location>
</feature>
<sequence>MSTPQTDPETPLSNKSPNRNTKKQSQPIGRLLNHHPSIDFNDTNATPIPSFPRISSIQNLKALQKKSELHFLNHIAPNLSTSNTNISPNKRVPNSASAFFAASDESSGTTTLRLVDQVSRDPSYPNLPYPDPDLSINILQEQTHLKGRRISALPTRATPGIGSSNHHHHHHHHYQQQQQQSNEVYIFGQVETTIDPTPTRPISSKEPIESGNKSPTSNQSPTRNLYPSLQFVTIAENIDETQPMPSSPNDSNPDSKSYASPEAGISAATVTEPQPTSLITNDSPTQKQYASSAAAISATVTETQPMSPESNDSPTRKQYASPAAAISATIAPAPLLVTGSTIEQMWKEMQSRANSAPGIGKSLEPDSKLDTIDGKNVVGDENRDRFNDTHLKTFSKFDSITNHYAAKRKVLGNNTLDTESTTKLPLENSNEQNKRQKTSDFGYNKTRVVVANEEDEKKKKVANKRQLEMVKARRKSQVTESRKYFQLDLVVLEGSGLE</sequence>
<protein>
    <submittedName>
        <fullName evidence="2">Uncharacterized protein</fullName>
    </submittedName>
</protein>
<proteinExistence type="predicted"/>
<feature type="compositionally biased region" description="Polar residues" evidence="1">
    <location>
        <begin position="419"/>
        <end position="431"/>
    </location>
</feature>
<evidence type="ECO:0000313" key="3">
    <source>
        <dbReference type="Proteomes" id="UP000886653"/>
    </source>
</evidence>
<dbReference type="EMBL" id="MU167271">
    <property type="protein sequence ID" value="KAG0145784.1"/>
    <property type="molecule type" value="Genomic_DNA"/>
</dbReference>
<keyword evidence="3" id="KW-1185">Reference proteome</keyword>
<name>A0A9P6NGV9_9BASI</name>
<accession>A0A9P6NGV9</accession>
<feature type="compositionally biased region" description="Basic and acidic residues" evidence="1">
    <location>
        <begin position="363"/>
        <end position="376"/>
    </location>
</feature>
<dbReference type="AlphaFoldDB" id="A0A9P6NGV9"/>
<feature type="region of interest" description="Disordered" evidence="1">
    <location>
        <begin position="154"/>
        <end position="180"/>
    </location>
</feature>
<dbReference type="OrthoDB" id="2506323at2759"/>
<feature type="compositionally biased region" description="Polar residues" evidence="1">
    <location>
        <begin position="299"/>
        <end position="318"/>
    </location>
</feature>
<comment type="caution">
    <text evidence="2">The sequence shown here is derived from an EMBL/GenBank/DDBJ whole genome shotgun (WGS) entry which is preliminary data.</text>
</comment>
<dbReference type="Proteomes" id="UP000886653">
    <property type="component" value="Unassembled WGS sequence"/>
</dbReference>
<organism evidence="2 3">
    <name type="scientific">Cronartium quercuum f. sp. fusiforme G11</name>
    <dbReference type="NCBI Taxonomy" id="708437"/>
    <lineage>
        <taxon>Eukaryota</taxon>
        <taxon>Fungi</taxon>
        <taxon>Dikarya</taxon>
        <taxon>Basidiomycota</taxon>
        <taxon>Pucciniomycotina</taxon>
        <taxon>Pucciniomycetes</taxon>
        <taxon>Pucciniales</taxon>
        <taxon>Coleosporiaceae</taxon>
        <taxon>Cronartium</taxon>
    </lineage>
</organism>
<feature type="compositionally biased region" description="Polar residues" evidence="1">
    <location>
        <begin position="268"/>
        <end position="289"/>
    </location>
</feature>
<feature type="compositionally biased region" description="Polar residues" evidence="1">
    <location>
        <begin position="1"/>
        <end position="27"/>
    </location>
</feature>
<feature type="region of interest" description="Disordered" evidence="1">
    <location>
        <begin position="240"/>
        <end position="321"/>
    </location>
</feature>
<gene>
    <name evidence="2" type="ORF">CROQUDRAFT_557728</name>
</gene>
<feature type="compositionally biased region" description="Polar residues" evidence="1">
    <location>
        <begin position="211"/>
        <end position="224"/>
    </location>
</feature>
<feature type="region of interest" description="Disordered" evidence="1">
    <location>
        <begin position="353"/>
        <end position="376"/>
    </location>
</feature>
<feature type="compositionally biased region" description="Low complexity" evidence="1">
    <location>
        <begin position="243"/>
        <end position="255"/>
    </location>
</feature>